<evidence type="ECO:0000256" key="4">
    <source>
        <dbReference type="ARBA" id="ARBA00023180"/>
    </source>
</evidence>
<gene>
    <name evidence="5" type="ORF">M9458_035640</name>
</gene>
<dbReference type="Proteomes" id="UP001529510">
    <property type="component" value="Unassembled WGS sequence"/>
</dbReference>
<proteinExistence type="predicted"/>
<sequence>QGAAVHEAPANDVRVSVQNDLDWVSLASVDVDNTLQLQLNISTLKNKDHIIDFVPALSTLANHVRYTIDYGNDDGLFRMNQKDGVSYLHISKKKALQPGAYYLQIRSVPL</sequence>
<comment type="subcellular location">
    <subcellularLocation>
        <location evidence="1">Secreted</location>
    </subcellularLocation>
</comment>
<evidence type="ECO:0000256" key="2">
    <source>
        <dbReference type="ARBA" id="ARBA00022525"/>
    </source>
</evidence>
<dbReference type="AlphaFoldDB" id="A0ABD0P3H6"/>
<dbReference type="EMBL" id="JAMKFB020000018">
    <property type="protein sequence ID" value="KAL0167418.1"/>
    <property type="molecule type" value="Genomic_DNA"/>
</dbReference>
<protein>
    <submittedName>
        <fullName evidence="5">Uncharacterized protein</fullName>
    </submittedName>
</protein>
<dbReference type="GO" id="GO:0005576">
    <property type="term" value="C:extracellular region"/>
    <property type="evidence" value="ECO:0007669"/>
    <property type="project" value="UniProtKB-SubCell"/>
</dbReference>
<reference evidence="5 6" key="1">
    <citation type="submission" date="2024-05" db="EMBL/GenBank/DDBJ databases">
        <title>Genome sequencing and assembly of Indian major carp, Cirrhinus mrigala (Hamilton, 1822).</title>
        <authorList>
            <person name="Mohindra V."/>
            <person name="Chowdhury L.M."/>
            <person name="Lal K."/>
            <person name="Jena J.K."/>
        </authorList>
    </citation>
    <scope>NUCLEOTIDE SEQUENCE [LARGE SCALE GENOMIC DNA]</scope>
    <source>
        <strain evidence="5">CM1030</strain>
        <tissue evidence="5">Blood</tissue>
    </source>
</reference>
<accession>A0ABD0P3H6</accession>
<dbReference type="PANTHER" id="PTHR47333:SF5">
    <property type="entry name" value="FIBRILLIN-3"/>
    <property type="match status" value="1"/>
</dbReference>
<dbReference type="PANTHER" id="PTHR47333">
    <property type="entry name" value="VON WILLEBRAND FACTOR C AND EGF DOMAIN-CONTAINING PROTEIN"/>
    <property type="match status" value="1"/>
</dbReference>
<name>A0ABD0P3H6_CIRMR</name>
<organism evidence="5 6">
    <name type="scientific">Cirrhinus mrigala</name>
    <name type="common">Mrigala</name>
    <dbReference type="NCBI Taxonomy" id="683832"/>
    <lineage>
        <taxon>Eukaryota</taxon>
        <taxon>Metazoa</taxon>
        <taxon>Chordata</taxon>
        <taxon>Craniata</taxon>
        <taxon>Vertebrata</taxon>
        <taxon>Euteleostomi</taxon>
        <taxon>Actinopterygii</taxon>
        <taxon>Neopterygii</taxon>
        <taxon>Teleostei</taxon>
        <taxon>Ostariophysi</taxon>
        <taxon>Cypriniformes</taxon>
        <taxon>Cyprinidae</taxon>
        <taxon>Labeoninae</taxon>
        <taxon>Labeonini</taxon>
        <taxon>Cirrhinus</taxon>
    </lineage>
</organism>
<dbReference type="InterPro" id="IPR052080">
    <property type="entry name" value="vWF_C/EGF_Fibrillin"/>
</dbReference>
<comment type="caution">
    <text evidence="5">The sequence shown here is derived from an EMBL/GenBank/DDBJ whole genome shotgun (WGS) entry which is preliminary data.</text>
</comment>
<evidence type="ECO:0000256" key="1">
    <source>
        <dbReference type="ARBA" id="ARBA00004613"/>
    </source>
</evidence>
<evidence type="ECO:0000313" key="6">
    <source>
        <dbReference type="Proteomes" id="UP001529510"/>
    </source>
</evidence>
<keyword evidence="2" id="KW-0964">Secreted</keyword>
<keyword evidence="3" id="KW-0732">Signal</keyword>
<feature type="non-terminal residue" evidence="5">
    <location>
        <position position="1"/>
    </location>
</feature>
<keyword evidence="4" id="KW-0325">Glycoprotein</keyword>
<feature type="non-terminal residue" evidence="5">
    <location>
        <position position="110"/>
    </location>
</feature>
<evidence type="ECO:0000313" key="5">
    <source>
        <dbReference type="EMBL" id="KAL0167418.1"/>
    </source>
</evidence>
<evidence type="ECO:0000256" key="3">
    <source>
        <dbReference type="ARBA" id="ARBA00022729"/>
    </source>
</evidence>
<keyword evidence="6" id="KW-1185">Reference proteome</keyword>